<organism evidence="2">
    <name type="scientific">Alexandrium monilatum</name>
    <dbReference type="NCBI Taxonomy" id="311494"/>
    <lineage>
        <taxon>Eukaryota</taxon>
        <taxon>Sar</taxon>
        <taxon>Alveolata</taxon>
        <taxon>Dinophyceae</taxon>
        <taxon>Gonyaulacales</taxon>
        <taxon>Pyrocystaceae</taxon>
        <taxon>Alexandrium</taxon>
    </lineage>
</organism>
<proteinExistence type="predicted"/>
<sequence length="587" mass="61810">MTEDEEEEEQEEEEAEAHREEAPVAAAAAADAAAAAAGVGLDGDGPRPLLPQHSSPQLARRETQAGRPAEPSVRARRRGYTMPDLTTGGVSSFLRQASIRSMIVAPSRSNSVDNVSRQRVRFLSRDVDLSPELRREAQLLFSPRQRRRLDPPRRRNSAQEYRYGGNEAQPIEVMQVLNEPAADNTTDFTALPSDGQVSEKVPLPGERPWRSFRTGTQVILALWCVSSVWAFGHLFSRNGWHVRDDPDLVAEPSSASFAASEDLPLGRVLAGACAAAELAGAAAAPATALRLVSTGRAQLVFGIAGGPSCPARHVLGRLVRPPMALVDRGCGLQRPFEASAVACPEADALLSGRCLVLLLRRGGREVSLCHARRRGPQSLGLEHTAALRLAPGVPPLRHVALGWRHRRPSQAPAGRSGAPEDLMVLARAAGGALLALTPDLSLGAARGRLVPEFEVEPARASASEGPVAGDSAGGQLAMVGDTLLSLEPGGLGSGALSLAVAAAAAGSCPIAGARLLAARRPAPRLAAWDLARGGREERRLEAWDSTCEEPLAALDQLCAASVASGPQRSPSAEFLRQRSAEVTSAAA</sequence>
<feature type="region of interest" description="Disordered" evidence="1">
    <location>
        <begin position="564"/>
        <end position="587"/>
    </location>
</feature>
<feature type="compositionally biased region" description="Acidic residues" evidence="1">
    <location>
        <begin position="1"/>
        <end position="15"/>
    </location>
</feature>
<gene>
    <name evidence="2" type="ORF">AMON00008_LOCUS24207</name>
</gene>
<dbReference type="AlphaFoldDB" id="A0A7S4QQM3"/>
<feature type="region of interest" description="Disordered" evidence="1">
    <location>
        <begin position="1"/>
        <end position="84"/>
    </location>
</feature>
<dbReference type="EMBL" id="HBNR01035277">
    <property type="protein sequence ID" value="CAE4590968.1"/>
    <property type="molecule type" value="Transcribed_RNA"/>
</dbReference>
<protein>
    <submittedName>
        <fullName evidence="2">Uncharacterized protein</fullName>
    </submittedName>
</protein>
<reference evidence="2" key="1">
    <citation type="submission" date="2021-01" db="EMBL/GenBank/DDBJ databases">
        <authorList>
            <person name="Corre E."/>
            <person name="Pelletier E."/>
            <person name="Niang G."/>
            <person name="Scheremetjew M."/>
            <person name="Finn R."/>
            <person name="Kale V."/>
            <person name="Holt S."/>
            <person name="Cochrane G."/>
            <person name="Meng A."/>
            <person name="Brown T."/>
            <person name="Cohen L."/>
        </authorList>
    </citation>
    <scope>NUCLEOTIDE SEQUENCE</scope>
    <source>
        <strain evidence="2">CCMP3105</strain>
    </source>
</reference>
<accession>A0A7S4QQM3</accession>
<name>A0A7S4QQM3_9DINO</name>
<feature type="compositionally biased region" description="Low complexity" evidence="1">
    <location>
        <begin position="23"/>
        <end position="37"/>
    </location>
</feature>
<evidence type="ECO:0000256" key="1">
    <source>
        <dbReference type="SAM" id="MobiDB-lite"/>
    </source>
</evidence>
<evidence type="ECO:0000313" key="2">
    <source>
        <dbReference type="EMBL" id="CAE4590968.1"/>
    </source>
</evidence>